<feature type="region of interest" description="Disordered" evidence="1">
    <location>
        <begin position="504"/>
        <end position="537"/>
    </location>
</feature>
<dbReference type="InterPro" id="IPR035445">
    <property type="entry name" value="GYF-like_dom_sf"/>
</dbReference>
<dbReference type="Gene3D" id="3.30.1490.40">
    <property type="match status" value="1"/>
</dbReference>
<evidence type="ECO:0000259" key="2">
    <source>
        <dbReference type="PROSITE" id="PS50003"/>
    </source>
</evidence>
<dbReference type="EMBL" id="VLTN01000015">
    <property type="protein sequence ID" value="KAA0153650.1"/>
    <property type="molecule type" value="Genomic_DNA"/>
</dbReference>
<dbReference type="InterPro" id="IPR001849">
    <property type="entry name" value="PH_domain"/>
</dbReference>
<dbReference type="PROSITE" id="PS50003">
    <property type="entry name" value="PH_DOMAIN"/>
    <property type="match status" value="1"/>
</dbReference>
<comment type="caution">
    <text evidence="4">The sequence shown here is derived from an EMBL/GenBank/DDBJ whole genome shotgun (WGS) entry which is preliminary data.</text>
</comment>
<organism evidence="4 5">
    <name type="scientific">Cafeteria roenbergensis</name>
    <name type="common">Marine flagellate</name>
    <dbReference type="NCBI Taxonomy" id="33653"/>
    <lineage>
        <taxon>Eukaryota</taxon>
        <taxon>Sar</taxon>
        <taxon>Stramenopiles</taxon>
        <taxon>Bigyra</taxon>
        <taxon>Opalozoa</taxon>
        <taxon>Bicosoecida</taxon>
        <taxon>Cafeteriaceae</taxon>
        <taxon>Cafeteria</taxon>
    </lineage>
</organism>
<reference evidence="4 5" key="1">
    <citation type="submission" date="2019-07" db="EMBL/GenBank/DDBJ databases">
        <title>Genomes of Cafeteria roenbergensis.</title>
        <authorList>
            <person name="Fischer M.G."/>
            <person name="Hackl T."/>
            <person name="Roman M."/>
        </authorList>
    </citation>
    <scope>NUCLEOTIDE SEQUENCE [LARGE SCALE GENOMIC DNA]</scope>
    <source>
        <strain evidence="4 5">BVI</strain>
    </source>
</reference>
<name>A0A5A8CNE8_CAFRO</name>
<dbReference type="PROSITE" id="PS50829">
    <property type="entry name" value="GYF"/>
    <property type="match status" value="1"/>
</dbReference>
<dbReference type="Pfam" id="PF02213">
    <property type="entry name" value="GYF"/>
    <property type="match status" value="1"/>
</dbReference>
<evidence type="ECO:0000313" key="5">
    <source>
        <dbReference type="Proteomes" id="UP000323011"/>
    </source>
</evidence>
<dbReference type="CDD" id="cd00821">
    <property type="entry name" value="PH"/>
    <property type="match status" value="1"/>
</dbReference>
<protein>
    <recommendedName>
        <fullName evidence="6">GYF domain-containing protein</fullName>
    </recommendedName>
</protein>
<dbReference type="SMART" id="SM00444">
    <property type="entry name" value="GYF"/>
    <property type="match status" value="1"/>
</dbReference>
<evidence type="ECO:0000259" key="3">
    <source>
        <dbReference type="PROSITE" id="PS50829"/>
    </source>
</evidence>
<dbReference type="Pfam" id="PF00169">
    <property type="entry name" value="PH"/>
    <property type="match status" value="1"/>
</dbReference>
<sequence>MACTELLEPGVARRVYLAVTPFTVIAIAAHPTELGRGSLVWERSLAQLSFATVQALGGEMAVPAAKPREGIGRGFAGALAARLRGRPRALEADSQAAEAAAAAAAPGAVGVLLAFSAETGTSSVLLRVSRSAAGGAAVGLRSGPLQKRPAGLTAKDWRQRHCWLGRGGLSYSAKEGGRLKGTISLHAPWVEVGPTTVASADEDCERDLTVRTPTSFHEFRAASAEDRDLWLSALRARASIAAAEVSASITLVCGSQHDAERLAAAIESHRDALTLAPLEGFRDSVHARDASDAADSAPASPDDDASLALALQLQLGGADTLPAGGLAPAPSVPAATGAPAGPGGAAWPKYDPEQPIMWSFIDDFGREQGPFPDQQMRGWLSAGYFGPDTLVLCRSTDVPGVDNVDTAPSASLAAAAAAAALPGDLSKPTAHLPLFALFPDPSEAFCGGLGWVDTFNSTMRFQALLTQAADLGVDPASAANAAAVLRERGEPASMDSLLDMIHAQRSPDRRMPTAGPGAPPELELPAASDGLGGAASE</sequence>
<feature type="domain" description="PH" evidence="2">
    <location>
        <begin position="138"/>
        <end position="239"/>
    </location>
</feature>
<evidence type="ECO:0008006" key="6">
    <source>
        <dbReference type="Google" id="ProtNLM"/>
    </source>
</evidence>
<dbReference type="SMART" id="SM00233">
    <property type="entry name" value="PH"/>
    <property type="match status" value="1"/>
</dbReference>
<accession>A0A5A8CNE8</accession>
<evidence type="ECO:0000256" key="1">
    <source>
        <dbReference type="SAM" id="MobiDB-lite"/>
    </source>
</evidence>
<dbReference type="Gene3D" id="2.30.29.30">
    <property type="entry name" value="Pleckstrin-homology domain (PH domain)/Phosphotyrosine-binding domain (PTB)"/>
    <property type="match status" value="1"/>
</dbReference>
<gene>
    <name evidence="4" type="ORF">FNF29_03038</name>
</gene>
<keyword evidence="5" id="KW-1185">Reference proteome</keyword>
<evidence type="ECO:0000313" key="4">
    <source>
        <dbReference type="EMBL" id="KAA0153650.1"/>
    </source>
</evidence>
<dbReference type="SUPFAM" id="SSF55277">
    <property type="entry name" value="GYF domain"/>
    <property type="match status" value="1"/>
</dbReference>
<dbReference type="InterPro" id="IPR011993">
    <property type="entry name" value="PH-like_dom_sf"/>
</dbReference>
<dbReference type="SUPFAM" id="SSF50729">
    <property type="entry name" value="PH domain-like"/>
    <property type="match status" value="1"/>
</dbReference>
<dbReference type="AlphaFoldDB" id="A0A5A8CNE8"/>
<proteinExistence type="predicted"/>
<dbReference type="Proteomes" id="UP000323011">
    <property type="component" value="Unassembled WGS sequence"/>
</dbReference>
<feature type="domain" description="GYF" evidence="3">
    <location>
        <begin position="355"/>
        <end position="405"/>
    </location>
</feature>
<feature type="compositionally biased region" description="Low complexity" evidence="1">
    <location>
        <begin position="514"/>
        <end position="527"/>
    </location>
</feature>
<dbReference type="InterPro" id="IPR003169">
    <property type="entry name" value="GYF"/>
</dbReference>